<sequence>MEALCQDQVPSDRLGISQLLLARINAHIATIEYPILAGVLHDTRLIEKLQALIVAGARQMKPTREL</sequence>
<dbReference type="Proteomes" id="UP000239434">
    <property type="component" value="Unassembled WGS sequence"/>
</dbReference>
<keyword evidence="2" id="KW-1185">Reference proteome</keyword>
<gene>
    <name evidence="1" type="ORF">C5748_12855</name>
</gene>
<dbReference type="EMBL" id="PVBR01000008">
    <property type="protein sequence ID" value="PRD43092.1"/>
    <property type="molecule type" value="Genomic_DNA"/>
</dbReference>
<name>A0A2S9IRF0_9HYPH</name>
<evidence type="ECO:0000313" key="2">
    <source>
        <dbReference type="Proteomes" id="UP000239434"/>
    </source>
</evidence>
<dbReference type="AlphaFoldDB" id="A0A2S9IRF0"/>
<evidence type="ECO:0000313" key="1">
    <source>
        <dbReference type="EMBL" id="PRD43092.1"/>
    </source>
</evidence>
<accession>A0A2S9IRF0</accession>
<protein>
    <submittedName>
        <fullName evidence="1">Uncharacterized protein</fullName>
    </submittedName>
</protein>
<proteinExistence type="predicted"/>
<reference evidence="1 2" key="1">
    <citation type="submission" date="2018-02" db="EMBL/GenBank/DDBJ databases">
        <title>The draft genome of Phyllobacterium sp. 1N-3.</title>
        <authorList>
            <person name="Liu L."/>
            <person name="Li L."/>
            <person name="Zhang X."/>
            <person name="Wang T."/>
            <person name="Liang L."/>
        </authorList>
    </citation>
    <scope>NUCLEOTIDE SEQUENCE [LARGE SCALE GENOMIC DNA]</scope>
    <source>
        <strain evidence="1 2">1N-3</strain>
    </source>
</reference>
<comment type="caution">
    <text evidence="1">The sequence shown here is derived from an EMBL/GenBank/DDBJ whole genome shotgun (WGS) entry which is preliminary data.</text>
</comment>
<organism evidence="1 2">
    <name type="scientific">Phyllobacterium phragmitis</name>
    <dbReference type="NCBI Taxonomy" id="2670329"/>
    <lineage>
        <taxon>Bacteria</taxon>
        <taxon>Pseudomonadati</taxon>
        <taxon>Pseudomonadota</taxon>
        <taxon>Alphaproteobacteria</taxon>
        <taxon>Hyphomicrobiales</taxon>
        <taxon>Phyllobacteriaceae</taxon>
        <taxon>Phyllobacterium</taxon>
    </lineage>
</organism>